<dbReference type="UniPathway" id="UPA00143"/>
<dbReference type="Pfam" id="PF00097">
    <property type="entry name" value="zf-C3HC4"/>
    <property type="match status" value="1"/>
</dbReference>
<keyword evidence="6 10" id="KW-0863">Zinc-finger</keyword>
<keyword evidence="7 11" id="KW-0833">Ubl conjugation pathway</keyword>
<evidence type="ECO:0000256" key="9">
    <source>
        <dbReference type="ARBA" id="ARBA00023136"/>
    </source>
</evidence>
<evidence type="ECO:0000256" key="6">
    <source>
        <dbReference type="ARBA" id="ARBA00022771"/>
    </source>
</evidence>
<dbReference type="PANTHER" id="PTHR12313">
    <property type="entry name" value="E3 UBIQUITIN-PROTEIN LIGASE RNF5-RELATED"/>
    <property type="match status" value="1"/>
</dbReference>
<keyword evidence="4 11" id="KW-0808">Transferase</keyword>
<keyword evidence="9" id="KW-0472">Membrane</keyword>
<keyword evidence="11" id="KW-0256">Endoplasmic reticulum</keyword>
<evidence type="ECO:0000256" key="11">
    <source>
        <dbReference type="RuleBase" id="RU369090"/>
    </source>
</evidence>
<keyword evidence="5 11" id="KW-0479">Metal-binding</keyword>
<dbReference type="EMBL" id="CM007381">
    <property type="protein sequence ID" value="ONK79699.1"/>
    <property type="molecule type" value="Genomic_DNA"/>
</dbReference>
<dbReference type="PROSITE" id="PS50089">
    <property type="entry name" value="ZF_RING_2"/>
    <property type="match status" value="1"/>
</dbReference>
<keyword evidence="15" id="KW-1185">Reference proteome</keyword>
<evidence type="ECO:0000256" key="7">
    <source>
        <dbReference type="ARBA" id="ARBA00022786"/>
    </source>
</evidence>
<gene>
    <name evidence="14" type="ORF">A4U43_C01F9140</name>
</gene>
<reference evidence="15" key="1">
    <citation type="journal article" date="2017" name="Nat. Commun.">
        <title>The asparagus genome sheds light on the origin and evolution of a young Y chromosome.</title>
        <authorList>
            <person name="Harkess A."/>
            <person name="Zhou J."/>
            <person name="Xu C."/>
            <person name="Bowers J.E."/>
            <person name="Van der Hulst R."/>
            <person name="Ayyampalayam S."/>
            <person name="Mercati F."/>
            <person name="Riccardi P."/>
            <person name="McKain M.R."/>
            <person name="Kakrana A."/>
            <person name="Tang H."/>
            <person name="Ray J."/>
            <person name="Groenendijk J."/>
            <person name="Arikit S."/>
            <person name="Mathioni S.M."/>
            <person name="Nakano M."/>
            <person name="Shan H."/>
            <person name="Telgmann-Rauber A."/>
            <person name="Kanno A."/>
            <person name="Yue Z."/>
            <person name="Chen H."/>
            <person name="Li W."/>
            <person name="Chen Y."/>
            <person name="Xu X."/>
            <person name="Zhang Y."/>
            <person name="Luo S."/>
            <person name="Chen H."/>
            <person name="Gao J."/>
            <person name="Mao Z."/>
            <person name="Pires J.C."/>
            <person name="Luo M."/>
            <person name="Kudrna D."/>
            <person name="Wing R.A."/>
            <person name="Meyers B.C."/>
            <person name="Yi K."/>
            <person name="Kong H."/>
            <person name="Lavrijsen P."/>
            <person name="Sunseri F."/>
            <person name="Falavigna A."/>
            <person name="Ye Y."/>
            <person name="Leebens-Mack J.H."/>
            <person name="Chen G."/>
        </authorList>
    </citation>
    <scope>NUCLEOTIDE SEQUENCE [LARGE SCALE GENOMIC DNA]</scope>
    <source>
        <strain evidence="15">cv. DH0086</strain>
    </source>
</reference>
<evidence type="ECO:0000259" key="13">
    <source>
        <dbReference type="PROSITE" id="PS50089"/>
    </source>
</evidence>
<evidence type="ECO:0000256" key="5">
    <source>
        <dbReference type="ARBA" id="ARBA00022723"/>
    </source>
</evidence>
<evidence type="ECO:0000256" key="1">
    <source>
        <dbReference type="ARBA" id="ARBA00000900"/>
    </source>
</evidence>
<evidence type="ECO:0000256" key="8">
    <source>
        <dbReference type="ARBA" id="ARBA00022833"/>
    </source>
</evidence>
<dbReference type="GO" id="GO:0008270">
    <property type="term" value="F:zinc ion binding"/>
    <property type="evidence" value="ECO:0007669"/>
    <property type="project" value="UniProtKB-KW"/>
</dbReference>
<evidence type="ECO:0000256" key="2">
    <source>
        <dbReference type="ARBA" id="ARBA00004308"/>
    </source>
</evidence>
<dbReference type="AlphaFoldDB" id="A0A5P1FRU4"/>
<dbReference type="InterPro" id="IPR013083">
    <property type="entry name" value="Znf_RING/FYVE/PHD"/>
</dbReference>
<dbReference type="GO" id="GO:0005789">
    <property type="term" value="C:endoplasmic reticulum membrane"/>
    <property type="evidence" value="ECO:0007669"/>
    <property type="project" value="UniProtKB-SubCell"/>
</dbReference>
<protein>
    <recommendedName>
        <fullName evidence="11">E3 ubiquitin-protein ligase RMA</fullName>
        <ecNumber evidence="11">2.3.2.27</ecNumber>
    </recommendedName>
    <alternativeName>
        <fullName evidence="11">Protein RING membrane-anchor</fullName>
    </alternativeName>
    <alternativeName>
        <fullName evidence="11">RING-type E3 ubiquitin transferase RMA</fullName>
    </alternativeName>
</protein>
<comment type="domain">
    <text evidence="11">The RING-type zinc finger domain is responsible for E3 ligase activity.</text>
</comment>
<evidence type="ECO:0000313" key="15">
    <source>
        <dbReference type="Proteomes" id="UP000243459"/>
    </source>
</evidence>
<comment type="pathway">
    <text evidence="3 11">Protein modification; protein ubiquitination.</text>
</comment>
<feature type="compositionally biased region" description="Low complexity" evidence="12">
    <location>
        <begin position="31"/>
        <end position="40"/>
    </location>
</feature>
<dbReference type="InterPro" id="IPR001841">
    <property type="entry name" value="Znf_RING"/>
</dbReference>
<dbReference type="OrthoDB" id="302966at2759"/>
<dbReference type="EC" id="2.3.2.27" evidence="11"/>
<evidence type="ECO:0000256" key="10">
    <source>
        <dbReference type="PROSITE-ProRule" id="PRU00175"/>
    </source>
</evidence>
<dbReference type="SMART" id="SM00184">
    <property type="entry name" value="RING"/>
    <property type="match status" value="1"/>
</dbReference>
<accession>A0A5P1FRU4</accession>
<evidence type="ECO:0000256" key="4">
    <source>
        <dbReference type="ARBA" id="ARBA00022679"/>
    </source>
</evidence>
<evidence type="ECO:0000313" key="14">
    <source>
        <dbReference type="EMBL" id="ONK79699.1"/>
    </source>
</evidence>
<dbReference type="InterPro" id="IPR045103">
    <property type="entry name" value="RNF5/RNF185-like"/>
</dbReference>
<comment type="subcellular location">
    <subcellularLocation>
        <location evidence="2">Endomembrane system</location>
    </subcellularLocation>
    <subcellularLocation>
        <location evidence="11">Endoplasmic reticulum membrane</location>
        <topology evidence="11">Single-pass type IV membrane protein</topology>
    </subcellularLocation>
</comment>
<feature type="domain" description="RING-type" evidence="13">
    <location>
        <begin position="49"/>
        <end position="91"/>
    </location>
</feature>
<dbReference type="Gene3D" id="3.30.40.10">
    <property type="entry name" value="Zinc/RING finger domain, C3HC4 (zinc finger)"/>
    <property type="match status" value="1"/>
</dbReference>
<sequence>MEPEGTTMNLFDNSTNKSFPHQEQSRRTHLTDSSASSDTRASANTCFDCSICLDSAVDPVVTFCGHLYCWPCIYKWLKVDTTVPQQCPVCKSPVSENSLVPLYGRGSSNLTPKSKTLDIPKRPVILGDLSSVNMHRPMEGHNHHHHHHHYYPSPWSSTAGGVLGGLAIAILPLFSRNSQGGEMYLSRLSNLVTSGNSVSQRERRVEDSLHQIWAFLFCCAVFCLVFF</sequence>
<dbReference type="GO" id="GO:0016567">
    <property type="term" value="P:protein ubiquitination"/>
    <property type="evidence" value="ECO:0007669"/>
    <property type="project" value="UniProtKB-UniPathway"/>
</dbReference>
<comment type="catalytic activity">
    <reaction evidence="1 11">
        <text>S-ubiquitinyl-[E2 ubiquitin-conjugating enzyme]-L-cysteine + [acceptor protein]-L-lysine = [E2 ubiquitin-conjugating enzyme]-L-cysteine + N(6)-ubiquitinyl-[acceptor protein]-L-lysine.</text>
        <dbReference type="EC" id="2.3.2.27"/>
    </reaction>
</comment>
<dbReference type="GO" id="GO:0061630">
    <property type="term" value="F:ubiquitin protein ligase activity"/>
    <property type="evidence" value="ECO:0007669"/>
    <property type="project" value="UniProtKB-UniRule"/>
</dbReference>
<evidence type="ECO:0000256" key="12">
    <source>
        <dbReference type="SAM" id="MobiDB-lite"/>
    </source>
</evidence>
<dbReference type="Gramene" id="ONK79699">
    <property type="protein sequence ID" value="ONK79699"/>
    <property type="gene ID" value="A4U43_C01F9140"/>
</dbReference>
<dbReference type="SUPFAM" id="SSF57850">
    <property type="entry name" value="RING/U-box"/>
    <property type="match status" value="1"/>
</dbReference>
<keyword evidence="8 11" id="KW-0862">Zinc</keyword>
<evidence type="ECO:0000256" key="3">
    <source>
        <dbReference type="ARBA" id="ARBA00004906"/>
    </source>
</evidence>
<feature type="region of interest" description="Disordered" evidence="12">
    <location>
        <begin position="1"/>
        <end position="40"/>
    </location>
</feature>
<feature type="compositionally biased region" description="Polar residues" evidence="12">
    <location>
        <begin position="1"/>
        <end position="22"/>
    </location>
</feature>
<comment type="function">
    <text evidence="11">E3 ubiquitin-protein ligase.</text>
</comment>
<organism evidence="14 15">
    <name type="scientific">Asparagus officinalis</name>
    <name type="common">Garden asparagus</name>
    <dbReference type="NCBI Taxonomy" id="4686"/>
    <lineage>
        <taxon>Eukaryota</taxon>
        <taxon>Viridiplantae</taxon>
        <taxon>Streptophyta</taxon>
        <taxon>Embryophyta</taxon>
        <taxon>Tracheophyta</taxon>
        <taxon>Spermatophyta</taxon>
        <taxon>Magnoliopsida</taxon>
        <taxon>Liliopsida</taxon>
        <taxon>Asparagales</taxon>
        <taxon>Asparagaceae</taxon>
        <taxon>Asparagoideae</taxon>
        <taxon>Asparagus</taxon>
    </lineage>
</organism>
<dbReference type="GO" id="GO:0006511">
    <property type="term" value="P:ubiquitin-dependent protein catabolic process"/>
    <property type="evidence" value="ECO:0007669"/>
    <property type="project" value="UniProtKB-UniRule"/>
</dbReference>
<dbReference type="InterPro" id="IPR017907">
    <property type="entry name" value="Znf_RING_CS"/>
</dbReference>
<dbReference type="PROSITE" id="PS00518">
    <property type="entry name" value="ZF_RING_1"/>
    <property type="match status" value="1"/>
</dbReference>
<name>A0A5P1FRU4_ASPOF</name>
<proteinExistence type="predicted"/>
<dbReference type="Proteomes" id="UP000243459">
    <property type="component" value="Chromosome 1"/>
</dbReference>
<dbReference type="InterPro" id="IPR018957">
    <property type="entry name" value="Znf_C3HC4_RING-type"/>
</dbReference>